<dbReference type="STRING" id="3914.A0A0L9US19"/>
<sequence>MKCGNCEQYFCYRFNKAIHPSNPDGHLRDGSCELFPRAMAESWQERKSSPGSRTITGRAFTSAWLGMS</sequence>
<gene>
    <name evidence="1" type="ORF">HKW66_Vig0153550</name>
    <name evidence="2" type="ORF">LR48_Vigan06g084400</name>
</gene>
<evidence type="ECO:0000313" key="2">
    <source>
        <dbReference type="EMBL" id="KOM45538.1"/>
    </source>
</evidence>
<dbReference type="AlphaFoldDB" id="A0A0L9US19"/>
<protein>
    <submittedName>
        <fullName evidence="2">Uncharacterized protein</fullName>
    </submittedName>
</protein>
<proteinExistence type="predicted"/>
<accession>A0A0L9US19</accession>
<dbReference type="Proteomes" id="UP000053144">
    <property type="component" value="Chromosome 6"/>
</dbReference>
<reference evidence="2" key="2">
    <citation type="submission" date="2015-02" db="EMBL/GenBank/DDBJ databases">
        <authorList>
            <person name="Chooi Y.-H."/>
        </authorList>
    </citation>
    <scope>NUCLEOTIDE SEQUENCE</scope>
    <source>
        <tissue evidence="2">Seedling</tissue>
    </source>
</reference>
<reference evidence="3" key="1">
    <citation type="journal article" date="2015" name="Proc. Natl. Acad. Sci. U.S.A.">
        <title>Genome sequencing of adzuki bean (Vigna angularis) provides insight into high starch and low fat accumulation and domestication.</title>
        <authorList>
            <person name="Yang K."/>
            <person name="Tian Z."/>
            <person name="Chen C."/>
            <person name="Luo L."/>
            <person name="Zhao B."/>
            <person name="Wang Z."/>
            <person name="Yu L."/>
            <person name="Li Y."/>
            <person name="Sun Y."/>
            <person name="Li W."/>
            <person name="Chen Y."/>
            <person name="Li Y."/>
            <person name="Zhang Y."/>
            <person name="Ai D."/>
            <person name="Zhao J."/>
            <person name="Shang C."/>
            <person name="Ma Y."/>
            <person name="Wu B."/>
            <person name="Wang M."/>
            <person name="Gao L."/>
            <person name="Sun D."/>
            <person name="Zhang P."/>
            <person name="Guo F."/>
            <person name="Wang W."/>
            <person name="Li Y."/>
            <person name="Wang J."/>
            <person name="Varshney R.K."/>
            <person name="Wang J."/>
            <person name="Ling H.Q."/>
            <person name="Wan P."/>
        </authorList>
    </citation>
    <scope>NUCLEOTIDE SEQUENCE</scope>
    <source>
        <strain evidence="3">cv. Jingnong 6</strain>
    </source>
</reference>
<evidence type="ECO:0000313" key="4">
    <source>
        <dbReference type="Proteomes" id="UP000743370"/>
    </source>
</evidence>
<dbReference type="EMBL" id="JABFOF010000010">
    <property type="protein sequence ID" value="KAG2376491.1"/>
    <property type="molecule type" value="Genomic_DNA"/>
</dbReference>
<evidence type="ECO:0000313" key="1">
    <source>
        <dbReference type="EMBL" id="KAG2376491.1"/>
    </source>
</evidence>
<reference evidence="1 4" key="3">
    <citation type="submission" date="2020-05" db="EMBL/GenBank/DDBJ databases">
        <title>Vigna angularis (adzuki bean) Var. LongXiaoDou No. 4 denovo assembly.</title>
        <authorList>
            <person name="Xiang H."/>
        </authorList>
    </citation>
    <scope>NUCLEOTIDE SEQUENCE [LARGE SCALE GENOMIC DNA]</scope>
    <source>
        <tissue evidence="1">Leaf</tissue>
    </source>
</reference>
<organism evidence="2 3">
    <name type="scientific">Phaseolus angularis</name>
    <name type="common">Azuki bean</name>
    <name type="synonym">Vigna angularis</name>
    <dbReference type="NCBI Taxonomy" id="3914"/>
    <lineage>
        <taxon>Eukaryota</taxon>
        <taxon>Viridiplantae</taxon>
        <taxon>Streptophyta</taxon>
        <taxon>Embryophyta</taxon>
        <taxon>Tracheophyta</taxon>
        <taxon>Spermatophyta</taxon>
        <taxon>Magnoliopsida</taxon>
        <taxon>eudicotyledons</taxon>
        <taxon>Gunneridae</taxon>
        <taxon>Pentapetalae</taxon>
        <taxon>rosids</taxon>
        <taxon>fabids</taxon>
        <taxon>Fabales</taxon>
        <taxon>Fabaceae</taxon>
        <taxon>Papilionoideae</taxon>
        <taxon>50 kb inversion clade</taxon>
        <taxon>NPAAA clade</taxon>
        <taxon>indigoferoid/millettioid clade</taxon>
        <taxon>Phaseoleae</taxon>
        <taxon>Vigna</taxon>
    </lineage>
</organism>
<evidence type="ECO:0000313" key="3">
    <source>
        <dbReference type="Proteomes" id="UP000053144"/>
    </source>
</evidence>
<dbReference type="Gramene" id="KOM45538">
    <property type="protein sequence ID" value="KOM45538"/>
    <property type="gene ID" value="LR48_Vigan06g084400"/>
</dbReference>
<name>A0A0L9US19_PHAAN</name>
<dbReference type="Proteomes" id="UP000743370">
    <property type="component" value="Unassembled WGS sequence"/>
</dbReference>
<dbReference type="EMBL" id="CM003376">
    <property type="protein sequence ID" value="KOM45538.1"/>
    <property type="molecule type" value="Genomic_DNA"/>
</dbReference>